<evidence type="ECO:0000313" key="3">
    <source>
        <dbReference type="Proteomes" id="UP001164746"/>
    </source>
</evidence>
<keyword evidence="1" id="KW-0732">Signal</keyword>
<dbReference type="Proteomes" id="UP001164746">
    <property type="component" value="Chromosome 4"/>
</dbReference>
<dbReference type="EMBL" id="CP111015">
    <property type="protein sequence ID" value="WAR01337.1"/>
    <property type="molecule type" value="Genomic_DNA"/>
</dbReference>
<evidence type="ECO:0000313" key="2">
    <source>
        <dbReference type="EMBL" id="WAR01337.1"/>
    </source>
</evidence>
<feature type="chain" id="PRO_5046408218" description="Lipoprotein" evidence="1">
    <location>
        <begin position="20"/>
        <end position="60"/>
    </location>
</feature>
<evidence type="ECO:0008006" key="4">
    <source>
        <dbReference type="Google" id="ProtNLM"/>
    </source>
</evidence>
<dbReference type="PROSITE" id="PS51257">
    <property type="entry name" value="PROKAR_LIPOPROTEIN"/>
    <property type="match status" value="1"/>
</dbReference>
<gene>
    <name evidence="2" type="ORF">MAR_007895</name>
</gene>
<organism evidence="2 3">
    <name type="scientific">Mya arenaria</name>
    <name type="common">Soft-shell clam</name>
    <dbReference type="NCBI Taxonomy" id="6604"/>
    <lineage>
        <taxon>Eukaryota</taxon>
        <taxon>Metazoa</taxon>
        <taxon>Spiralia</taxon>
        <taxon>Lophotrochozoa</taxon>
        <taxon>Mollusca</taxon>
        <taxon>Bivalvia</taxon>
        <taxon>Autobranchia</taxon>
        <taxon>Heteroconchia</taxon>
        <taxon>Euheterodonta</taxon>
        <taxon>Imparidentia</taxon>
        <taxon>Neoheterodontei</taxon>
        <taxon>Myida</taxon>
        <taxon>Myoidea</taxon>
        <taxon>Myidae</taxon>
        <taxon>Mya</taxon>
    </lineage>
</organism>
<keyword evidence="3" id="KW-1185">Reference proteome</keyword>
<protein>
    <recommendedName>
        <fullName evidence="4">Lipoprotein</fullName>
    </recommendedName>
</protein>
<evidence type="ECO:0000256" key="1">
    <source>
        <dbReference type="SAM" id="SignalP"/>
    </source>
</evidence>
<sequence length="60" mass="6707">MRCTLIVCVFILALIGSACVPSVEVRDGEQPVDSVDHLKQCPIGEYHVDSVDHLKQCPRW</sequence>
<accession>A0ABY7DWZ7</accession>
<name>A0ABY7DWZ7_MYAAR</name>
<feature type="signal peptide" evidence="1">
    <location>
        <begin position="1"/>
        <end position="19"/>
    </location>
</feature>
<proteinExistence type="predicted"/>
<reference evidence="2" key="1">
    <citation type="submission" date="2022-11" db="EMBL/GenBank/DDBJ databases">
        <title>Centuries of genome instability and evolution in soft-shell clam transmissible cancer (bioRxiv).</title>
        <authorList>
            <person name="Hart S.F.M."/>
            <person name="Yonemitsu M.A."/>
            <person name="Giersch R.M."/>
            <person name="Beal B.F."/>
            <person name="Arriagada G."/>
            <person name="Davis B.W."/>
            <person name="Ostrander E.A."/>
            <person name="Goff S.P."/>
            <person name="Metzger M.J."/>
        </authorList>
    </citation>
    <scope>NUCLEOTIDE SEQUENCE</scope>
    <source>
        <strain evidence="2">MELC-2E11</strain>
        <tissue evidence="2">Siphon/mantle</tissue>
    </source>
</reference>